<dbReference type="PANTHER" id="PTHR43292">
    <property type="entry name" value="ACYL-COA DEHYDROGENASE"/>
    <property type="match status" value="1"/>
</dbReference>
<evidence type="ECO:0000313" key="11">
    <source>
        <dbReference type="Proteomes" id="UP000275436"/>
    </source>
</evidence>
<dbReference type="InterPro" id="IPR009075">
    <property type="entry name" value="AcylCo_DH/oxidase_C"/>
</dbReference>
<evidence type="ECO:0000256" key="5">
    <source>
        <dbReference type="ARBA" id="ARBA00023002"/>
    </source>
</evidence>
<evidence type="ECO:0000256" key="1">
    <source>
        <dbReference type="ARBA" id="ARBA00001974"/>
    </source>
</evidence>
<feature type="domain" description="Acyl-CoA dehydrogenase/oxidase C-terminal" evidence="7">
    <location>
        <begin position="230"/>
        <end position="397"/>
    </location>
</feature>
<dbReference type="InterPro" id="IPR037069">
    <property type="entry name" value="AcylCoA_DH/ox_N_sf"/>
</dbReference>
<protein>
    <submittedName>
        <fullName evidence="10">Pimeloyl-CoA dehydrogenase large subunit</fullName>
    </submittedName>
</protein>
<dbReference type="EMBL" id="QKOD01000009">
    <property type="protein sequence ID" value="RNJ42799.1"/>
    <property type="molecule type" value="Genomic_DNA"/>
</dbReference>
<evidence type="ECO:0000259" key="9">
    <source>
        <dbReference type="Pfam" id="PF02771"/>
    </source>
</evidence>
<accession>A0A3M9X454</accession>
<dbReference type="FunFam" id="2.40.110.10:FF:000011">
    <property type="entry name" value="Acyl-CoA dehydrogenase FadE34"/>
    <property type="match status" value="1"/>
</dbReference>
<dbReference type="GO" id="GO:0005886">
    <property type="term" value="C:plasma membrane"/>
    <property type="evidence" value="ECO:0007669"/>
    <property type="project" value="TreeGrafter"/>
</dbReference>
<dbReference type="GO" id="GO:0016627">
    <property type="term" value="F:oxidoreductase activity, acting on the CH-CH group of donors"/>
    <property type="evidence" value="ECO:0007669"/>
    <property type="project" value="InterPro"/>
</dbReference>
<dbReference type="SUPFAM" id="SSF56645">
    <property type="entry name" value="Acyl-CoA dehydrogenase NM domain-like"/>
    <property type="match status" value="1"/>
</dbReference>
<comment type="similarity">
    <text evidence="2 6">Belongs to the acyl-CoA dehydrogenase family.</text>
</comment>
<sequence length="399" mass="44612">MDLAFTEEERKFRDDVRQLFRDNIPSETQRKLREGQHLSKDEIAVGTRVLHRMGVPSWPKEYGGAGWSPIYQYIYEEERQALPATRLAFGYGVDLVGPVIYTFGNEAQKLHFLPRIINAEDWWCQGFSEPGAGSDLASLRTRAVRNGDHYVVNGQKIWTTWAHHADWIFCLVRTNPDVKKQDGISFLLIDMKTPGVVVRPIKLIDGGHEVNEVFFSDVRVPIENLVGEENKGWTYAKFLLGNERFADAGLGIIRERVQRAKNLASQCLVGGKRLIEEPAFLQKVAAVEVEMKAFEITQLRAVTSSSTQQAGSQDPASSILKLRGSEIEQAAALLLLDLVGPYALPDLSERQSELEEEPATGSEWAKTAAPTYFYSRAATIYSGSSEIQKNIIAKAILGL</sequence>
<feature type="domain" description="Acyl-CoA dehydrogenase/oxidase N-terminal" evidence="9">
    <location>
        <begin position="6"/>
        <end position="119"/>
    </location>
</feature>
<dbReference type="GO" id="GO:0050660">
    <property type="term" value="F:flavin adenine dinucleotide binding"/>
    <property type="evidence" value="ECO:0007669"/>
    <property type="project" value="InterPro"/>
</dbReference>
<dbReference type="Proteomes" id="UP000275436">
    <property type="component" value="Unassembled WGS sequence"/>
</dbReference>
<keyword evidence="4 6" id="KW-0274">FAD</keyword>
<gene>
    <name evidence="10" type="ORF">DNR46_27125</name>
</gene>
<dbReference type="Pfam" id="PF02770">
    <property type="entry name" value="Acyl-CoA_dh_M"/>
    <property type="match status" value="1"/>
</dbReference>
<evidence type="ECO:0000259" key="7">
    <source>
        <dbReference type="Pfam" id="PF00441"/>
    </source>
</evidence>
<keyword evidence="3 6" id="KW-0285">Flavoprotein</keyword>
<dbReference type="RefSeq" id="WP_123169490.1">
    <property type="nucleotide sequence ID" value="NZ_QKOD01000009.1"/>
</dbReference>
<comment type="caution">
    <text evidence="10">The sequence shown here is derived from an EMBL/GenBank/DDBJ whole genome shotgun (WGS) entry which is preliminary data.</text>
</comment>
<dbReference type="Pfam" id="PF00441">
    <property type="entry name" value="Acyl-CoA_dh_1"/>
    <property type="match status" value="1"/>
</dbReference>
<dbReference type="Gene3D" id="2.40.110.10">
    <property type="entry name" value="Butyryl-CoA Dehydrogenase, subunit A, domain 2"/>
    <property type="match status" value="1"/>
</dbReference>
<dbReference type="InterPro" id="IPR046373">
    <property type="entry name" value="Acyl-CoA_Oxase/DH_mid-dom_sf"/>
</dbReference>
<dbReference type="Pfam" id="PF02771">
    <property type="entry name" value="Acyl-CoA_dh_N"/>
    <property type="match status" value="1"/>
</dbReference>
<dbReference type="InterPro" id="IPR006091">
    <property type="entry name" value="Acyl-CoA_Oxase/DH_mid-dom"/>
</dbReference>
<dbReference type="InterPro" id="IPR052161">
    <property type="entry name" value="Mycobact_Acyl-CoA_DH"/>
</dbReference>
<evidence type="ECO:0000256" key="3">
    <source>
        <dbReference type="ARBA" id="ARBA00022630"/>
    </source>
</evidence>
<evidence type="ECO:0000256" key="2">
    <source>
        <dbReference type="ARBA" id="ARBA00009347"/>
    </source>
</evidence>
<evidence type="ECO:0000259" key="8">
    <source>
        <dbReference type="Pfam" id="PF02770"/>
    </source>
</evidence>
<comment type="cofactor">
    <cofactor evidence="1 6">
        <name>FAD</name>
        <dbReference type="ChEBI" id="CHEBI:57692"/>
    </cofactor>
</comment>
<reference evidence="10 11" key="1">
    <citation type="journal article" date="2018" name="Mol. Plant Microbe Interact.">
        <title>Taxonomically Different Co-Microsymbionts of a Relict Legume, Oxytropis popoviana, Have Complementary Sets of Symbiotic Genes and Together Increase the Efficiency of Plant Nodulation.</title>
        <authorList>
            <person name="Safronova V."/>
            <person name="Belimov A."/>
            <person name="Sazanova A."/>
            <person name="Chirak E."/>
            <person name="Verkhozina A."/>
            <person name="Kuznetsova I."/>
            <person name="Andronov E."/>
            <person name="Puhalsky J."/>
            <person name="Tikhonovich I."/>
        </authorList>
    </citation>
    <scope>NUCLEOTIDE SEQUENCE [LARGE SCALE GENOMIC DNA]</scope>
    <source>
        <strain evidence="10 11">Opo-235</strain>
    </source>
</reference>
<dbReference type="InterPro" id="IPR036250">
    <property type="entry name" value="AcylCo_DH-like_C"/>
</dbReference>
<organism evidence="10 11">
    <name type="scientific">Mesorhizobium japonicum</name>
    <dbReference type="NCBI Taxonomy" id="2066070"/>
    <lineage>
        <taxon>Bacteria</taxon>
        <taxon>Pseudomonadati</taxon>
        <taxon>Pseudomonadota</taxon>
        <taxon>Alphaproteobacteria</taxon>
        <taxon>Hyphomicrobiales</taxon>
        <taxon>Phyllobacteriaceae</taxon>
        <taxon>Mesorhizobium</taxon>
    </lineage>
</organism>
<name>A0A3M9X454_9HYPH</name>
<dbReference type="Gene3D" id="1.20.140.10">
    <property type="entry name" value="Butyryl-CoA Dehydrogenase, subunit A, domain 3"/>
    <property type="match status" value="1"/>
</dbReference>
<dbReference type="AlphaFoldDB" id="A0A3M9X454"/>
<dbReference type="SUPFAM" id="SSF47203">
    <property type="entry name" value="Acyl-CoA dehydrogenase C-terminal domain-like"/>
    <property type="match status" value="1"/>
</dbReference>
<dbReference type="InterPro" id="IPR013786">
    <property type="entry name" value="AcylCoA_DH/ox_N"/>
</dbReference>
<dbReference type="PANTHER" id="PTHR43292:SF3">
    <property type="entry name" value="ACYL-COA DEHYDROGENASE FADE29"/>
    <property type="match status" value="1"/>
</dbReference>
<evidence type="ECO:0000256" key="4">
    <source>
        <dbReference type="ARBA" id="ARBA00022827"/>
    </source>
</evidence>
<keyword evidence="5 6" id="KW-0560">Oxidoreductase</keyword>
<feature type="domain" description="Acyl-CoA oxidase/dehydrogenase middle" evidence="8">
    <location>
        <begin position="124"/>
        <end position="218"/>
    </location>
</feature>
<proteinExistence type="inferred from homology"/>
<dbReference type="Gene3D" id="1.10.540.10">
    <property type="entry name" value="Acyl-CoA dehydrogenase/oxidase, N-terminal domain"/>
    <property type="match status" value="1"/>
</dbReference>
<evidence type="ECO:0000256" key="6">
    <source>
        <dbReference type="RuleBase" id="RU362125"/>
    </source>
</evidence>
<dbReference type="InterPro" id="IPR009100">
    <property type="entry name" value="AcylCoA_DH/oxidase_NM_dom_sf"/>
</dbReference>
<evidence type="ECO:0000313" key="10">
    <source>
        <dbReference type="EMBL" id="RNJ42799.1"/>
    </source>
</evidence>